<dbReference type="Pfam" id="PF03006">
    <property type="entry name" value="HlyIII"/>
    <property type="match status" value="1"/>
</dbReference>
<reference evidence="9 10" key="1">
    <citation type="submission" date="2025-04" db="UniProtKB">
        <authorList>
            <consortium name="RefSeq"/>
        </authorList>
    </citation>
    <scope>IDENTIFICATION</scope>
    <source>
        <strain evidence="9 10">Wakin</strain>
        <tissue evidence="9 10">Muscle</tissue>
    </source>
</reference>
<feature type="binding site" evidence="6">
    <location>
        <position position="215"/>
    </location>
    <ligand>
        <name>Zn(2+)</name>
        <dbReference type="ChEBI" id="CHEBI:29105"/>
    </ligand>
</feature>
<evidence type="ECO:0000256" key="5">
    <source>
        <dbReference type="ARBA" id="ARBA00023136"/>
    </source>
</evidence>
<dbReference type="GeneID" id="113072473"/>
<dbReference type="RefSeq" id="XP_026101243.1">
    <property type="nucleotide sequence ID" value="XM_026245458.1"/>
</dbReference>
<dbReference type="PANTHER" id="PTHR20855">
    <property type="entry name" value="ADIPOR/PROGESTIN RECEPTOR-RELATED"/>
    <property type="match status" value="1"/>
</dbReference>
<keyword evidence="6" id="KW-0862">Zinc</keyword>
<dbReference type="GO" id="GO:0046872">
    <property type="term" value="F:metal ion binding"/>
    <property type="evidence" value="ECO:0007669"/>
    <property type="project" value="UniProtKB-KW"/>
</dbReference>
<keyword evidence="3 7" id="KW-0812">Transmembrane</keyword>
<dbReference type="RefSeq" id="XP_026101245.1">
    <property type="nucleotide sequence ID" value="XM_026245460.1"/>
</dbReference>
<evidence type="ECO:0000256" key="4">
    <source>
        <dbReference type="ARBA" id="ARBA00022989"/>
    </source>
</evidence>
<feature type="binding site" evidence="6">
    <location>
        <position position="75"/>
    </location>
    <ligand>
        <name>Zn(2+)</name>
        <dbReference type="ChEBI" id="CHEBI:29105"/>
    </ligand>
</feature>
<evidence type="ECO:0000256" key="6">
    <source>
        <dbReference type="PIRSR" id="PIRSR604254-1"/>
    </source>
</evidence>
<dbReference type="InterPro" id="IPR004254">
    <property type="entry name" value="AdipoR/HlyIII-related"/>
</dbReference>
<comment type="similarity">
    <text evidence="2">Belongs to the ADIPOR family.</text>
</comment>
<dbReference type="RefSeq" id="XP_026101244.1">
    <property type="nucleotide sequence ID" value="XM_026245459.1"/>
</dbReference>
<evidence type="ECO:0000313" key="8">
    <source>
        <dbReference type="Proteomes" id="UP000515129"/>
    </source>
</evidence>
<keyword evidence="5 7" id="KW-0472">Membrane</keyword>
<evidence type="ECO:0000256" key="2">
    <source>
        <dbReference type="ARBA" id="ARBA00007018"/>
    </source>
</evidence>
<dbReference type="Proteomes" id="UP000515129">
    <property type="component" value="Unplaced"/>
</dbReference>
<evidence type="ECO:0000256" key="1">
    <source>
        <dbReference type="ARBA" id="ARBA00004141"/>
    </source>
</evidence>
<feature type="transmembrane region" description="Helical" evidence="7">
    <location>
        <begin position="217"/>
        <end position="234"/>
    </location>
</feature>
<evidence type="ECO:0000313" key="9">
    <source>
        <dbReference type="RefSeq" id="XP_026101242.1"/>
    </source>
</evidence>
<protein>
    <submittedName>
        <fullName evidence="9 10">Progestin and adipoQ receptor family member 4-like isoform X2</fullName>
    </submittedName>
</protein>
<keyword evidence="4 7" id="KW-1133">Transmembrane helix</keyword>
<evidence type="ECO:0000313" key="12">
    <source>
        <dbReference type="RefSeq" id="XP_026101245.1"/>
    </source>
</evidence>
<keyword evidence="6" id="KW-0479">Metal-binding</keyword>
<evidence type="ECO:0000313" key="11">
    <source>
        <dbReference type="RefSeq" id="XP_026101244.1"/>
    </source>
</evidence>
<feature type="transmembrane region" description="Helical" evidence="7">
    <location>
        <begin position="89"/>
        <end position="111"/>
    </location>
</feature>
<dbReference type="AlphaFoldDB" id="A0A6P6MY25"/>
<name>A0A6P6MY25_CARAU</name>
<gene>
    <name evidence="9 10 11 12 13" type="primary">LOC113072473</name>
</gene>
<dbReference type="RefSeq" id="XP_026101246.1">
    <property type="nucleotide sequence ID" value="XM_026245461.1"/>
</dbReference>
<feature type="binding site" evidence="6">
    <location>
        <position position="219"/>
    </location>
    <ligand>
        <name>Zn(2+)</name>
        <dbReference type="ChEBI" id="CHEBI:29105"/>
    </ligand>
</feature>
<comment type="subcellular location">
    <subcellularLocation>
        <location evidence="1">Membrane</location>
        <topology evidence="1">Multi-pass membrane protein</topology>
    </subcellularLocation>
</comment>
<evidence type="ECO:0000313" key="10">
    <source>
        <dbReference type="RefSeq" id="XP_026101243.1"/>
    </source>
</evidence>
<proteinExistence type="inferred from homology"/>
<evidence type="ECO:0000256" key="7">
    <source>
        <dbReference type="SAM" id="Phobius"/>
    </source>
</evidence>
<feature type="transmembrane region" description="Helical" evidence="7">
    <location>
        <begin position="32"/>
        <end position="49"/>
    </location>
</feature>
<dbReference type="RefSeq" id="XP_026101242.1">
    <property type="nucleotide sequence ID" value="XM_026245457.1"/>
</dbReference>
<organism evidence="8 10">
    <name type="scientific">Carassius auratus</name>
    <name type="common">Goldfish</name>
    <dbReference type="NCBI Taxonomy" id="7957"/>
    <lineage>
        <taxon>Eukaryota</taxon>
        <taxon>Metazoa</taxon>
        <taxon>Chordata</taxon>
        <taxon>Craniata</taxon>
        <taxon>Vertebrata</taxon>
        <taxon>Euteleostomi</taxon>
        <taxon>Actinopterygii</taxon>
        <taxon>Neopterygii</taxon>
        <taxon>Teleostei</taxon>
        <taxon>Ostariophysi</taxon>
        <taxon>Cypriniformes</taxon>
        <taxon>Cyprinidae</taxon>
        <taxon>Cyprininae</taxon>
        <taxon>Carassius</taxon>
    </lineage>
</organism>
<feature type="transmembrane region" description="Helical" evidence="7">
    <location>
        <begin position="55"/>
        <end position="77"/>
    </location>
</feature>
<dbReference type="GO" id="GO:0038023">
    <property type="term" value="F:signaling receptor activity"/>
    <property type="evidence" value="ECO:0007669"/>
    <property type="project" value="TreeGrafter"/>
</dbReference>
<keyword evidence="8" id="KW-1185">Reference proteome</keyword>
<accession>A0A6P6MY25</accession>
<dbReference type="PANTHER" id="PTHR20855:SF138">
    <property type="entry name" value="PROGESTIN AND ADIPOQ RECEPTOR FAMILY MEMBER 4"/>
    <property type="match status" value="1"/>
</dbReference>
<sequence length="248" mass="28010">MKNPSTANPENRSLEALQQGPEIDGQKPIDQFGIPFICFLLFLPLSIPWAEVEWWIGVVHYLACLSPTVCSVFYHLFMNHEGGAPIYDTLLCFDMFGVCLVNTLGALPIIHITLLCYPSSRRVAMLAYLLLSGYGVHCAVSAQSNVHRLQSFAWQAIFRLVLFMLRLTGAGRGSPTSLRLYLTMDTLALLGGLVNISRLPERFSPGRFDYWFNSHQIMHIMVVLSIVYLHWGMLEDLTWLKGYHCPGE</sequence>
<evidence type="ECO:0000313" key="13">
    <source>
        <dbReference type="RefSeq" id="XP_026101246.1"/>
    </source>
</evidence>
<evidence type="ECO:0000256" key="3">
    <source>
        <dbReference type="ARBA" id="ARBA00022692"/>
    </source>
</evidence>
<dbReference type="GO" id="GO:0016020">
    <property type="term" value="C:membrane"/>
    <property type="evidence" value="ECO:0007669"/>
    <property type="project" value="UniProtKB-SubCell"/>
</dbReference>